<dbReference type="EMBL" id="SJPQ01000004">
    <property type="protein sequence ID" value="TWT86756.1"/>
    <property type="molecule type" value="Genomic_DNA"/>
</dbReference>
<proteinExistence type="predicted"/>
<dbReference type="RefSeq" id="WP_146402795.1">
    <property type="nucleotide sequence ID" value="NZ_SJPQ01000004.1"/>
</dbReference>
<keyword evidence="3" id="KW-1185">Reference proteome</keyword>
<dbReference type="OrthoDB" id="268402at2"/>
<dbReference type="Gene3D" id="2.60.120.380">
    <property type="match status" value="1"/>
</dbReference>
<comment type="caution">
    <text evidence="2">The sequence shown here is derived from an EMBL/GenBank/DDBJ whole genome shotgun (WGS) entry which is preliminary data.</text>
</comment>
<dbReference type="Proteomes" id="UP000315440">
    <property type="component" value="Unassembled WGS sequence"/>
</dbReference>
<dbReference type="AlphaFoldDB" id="A0A5C5ZHQ7"/>
<reference evidence="2 3" key="1">
    <citation type="submission" date="2019-02" db="EMBL/GenBank/DDBJ databases">
        <title>Deep-cultivation of Planctomycetes and their phenomic and genomic characterization uncovers novel biology.</title>
        <authorList>
            <person name="Wiegand S."/>
            <person name="Jogler M."/>
            <person name="Boedeker C."/>
            <person name="Pinto D."/>
            <person name="Vollmers J."/>
            <person name="Rivas-Marin E."/>
            <person name="Kohn T."/>
            <person name="Peeters S.H."/>
            <person name="Heuer A."/>
            <person name="Rast P."/>
            <person name="Oberbeckmann S."/>
            <person name="Bunk B."/>
            <person name="Jeske O."/>
            <person name="Meyerdierks A."/>
            <person name="Storesund J.E."/>
            <person name="Kallscheuer N."/>
            <person name="Luecker S."/>
            <person name="Lage O.M."/>
            <person name="Pohl T."/>
            <person name="Merkel B.J."/>
            <person name="Hornburger P."/>
            <person name="Mueller R.-W."/>
            <person name="Bruemmer F."/>
            <person name="Labrenz M."/>
            <person name="Spormann A.M."/>
            <person name="Op Den Camp H."/>
            <person name="Overmann J."/>
            <person name="Amann R."/>
            <person name="Jetten M.S.M."/>
            <person name="Mascher T."/>
            <person name="Medema M.H."/>
            <person name="Devos D.P."/>
            <person name="Kaster A.-K."/>
            <person name="Ovreas L."/>
            <person name="Rohde M."/>
            <person name="Galperin M.Y."/>
            <person name="Jogler C."/>
        </authorList>
    </citation>
    <scope>NUCLEOTIDE SEQUENCE [LARGE SCALE GENOMIC DNA]</scope>
    <source>
        <strain evidence="2 3">Mal64</strain>
    </source>
</reference>
<feature type="chain" id="PRO_5022694163" description="PEP-CTERM protein-sorting domain-containing protein" evidence="1">
    <location>
        <begin position="24"/>
        <end position="341"/>
    </location>
</feature>
<evidence type="ECO:0000313" key="2">
    <source>
        <dbReference type="EMBL" id="TWT86756.1"/>
    </source>
</evidence>
<evidence type="ECO:0008006" key="4">
    <source>
        <dbReference type="Google" id="ProtNLM"/>
    </source>
</evidence>
<feature type="signal peptide" evidence="1">
    <location>
        <begin position="1"/>
        <end position="23"/>
    </location>
</feature>
<accession>A0A5C5ZHQ7</accession>
<keyword evidence="1" id="KW-0732">Signal</keyword>
<evidence type="ECO:0000256" key="1">
    <source>
        <dbReference type="SAM" id="SignalP"/>
    </source>
</evidence>
<name>A0A5C5ZHQ7_9BACT</name>
<evidence type="ECO:0000313" key="3">
    <source>
        <dbReference type="Proteomes" id="UP000315440"/>
    </source>
</evidence>
<protein>
    <recommendedName>
        <fullName evidence="4">PEP-CTERM protein-sorting domain-containing protein</fullName>
    </recommendedName>
</protein>
<sequence length="341" mass="36087" precursor="true">MRFLLAMAASMTACLLICHDSRAEEPNETFGDATRLESGQLSVESTLGTGPDTVLGVEGLFGGIDYFDDDGSPLGDGRASGLFGVPTSSGEVQFKISGYPDEGFFGNHGEAGGYTVYVDVYDLFDDLVDTYEYDETLNPGVVNSFSEFGSNWINGSFDVYIDNTTVGGFGDDVDFYRFTGLPPGARFSATTSAGEGGEPDTALGLFNDSGELVGFNDDLSEETLFSQLEGRTNASGEAVLAVTGYDDLDFEGAHDEGGGYELAIEILGPSGDYNDNGVVDAADFTVWRDGLETGAFTQGDYQVWVDYFGQSVAPAAVAAPEPSACCMVLSAMLAMACRRRA</sequence>
<organism evidence="2 3">
    <name type="scientific">Pseudobythopirellula maris</name>
    <dbReference type="NCBI Taxonomy" id="2527991"/>
    <lineage>
        <taxon>Bacteria</taxon>
        <taxon>Pseudomonadati</taxon>
        <taxon>Planctomycetota</taxon>
        <taxon>Planctomycetia</taxon>
        <taxon>Pirellulales</taxon>
        <taxon>Lacipirellulaceae</taxon>
        <taxon>Pseudobythopirellula</taxon>
    </lineage>
</organism>
<gene>
    <name evidence="2" type="ORF">Mal64_35860</name>
</gene>